<dbReference type="RefSeq" id="WP_268073243.1">
    <property type="nucleotide sequence ID" value="NZ_CP109965.1"/>
</dbReference>
<evidence type="ECO:0000256" key="3">
    <source>
        <dbReference type="ARBA" id="ARBA00022691"/>
    </source>
</evidence>
<dbReference type="PROSITE" id="PS00092">
    <property type="entry name" value="N6_MTASE"/>
    <property type="match status" value="1"/>
</dbReference>
<name>A0ABY7AI01_9ALTE</name>
<dbReference type="Pfam" id="PF05175">
    <property type="entry name" value="MTS"/>
    <property type="match status" value="1"/>
</dbReference>
<dbReference type="Proteomes" id="UP001163726">
    <property type="component" value="Chromosome"/>
</dbReference>
<keyword evidence="1 5" id="KW-0489">Methyltransferase</keyword>
<dbReference type="SUPFAM" id="SSF53335">
    <property type="entry name" value="S-adenosyl-L-methionine-dependent methyltransferases"/>
    <property type="match status" value="1"/>
</dbReference>
<proteinExistence type="predicted"/>
<dbReference type="InterPro" id="IPR002052">
    <property type="entry name" value="DNA_methylase_N6_adenine_CS"/>
</dbReference>
<feature type="domain" description="Methyltransferase small" evidence="4">
    <location>
        <begin position="49"/>
        <end position="177"/>
    </location>
</feature>
<dbReference type="CDD" id="cd02440">
    <property type="entry name" value="AdoMet_MTases"/>
    <property type="match status" value="1"/>
</dbReference>
<dbReference type="InterPro" id="IPR007848">
    <property type="entry name" value="Small_mtfrase_dom"/>
</dbReference>
<dbReference type="InterPro" id="IPR029063">
    <property type="entry name" value="SAM-dependent_MTases_sf"/>
</dbReference>
<reference evidence="5" key="1">
    <citation type="submission" date="2022-10" db="EMBL/GenBank/DDBJ databases">
        <title>Catenovulum adriacola sp. nov. isolated in the Harbour of Susak.</title>
        <authorList>
            <person name="Schoch T."/>
            <person name="Reich S.J."/>
            <person name="Stoeferle S."/>
            <person name="Flaiz M."/>
            <person name="Kazda M."/>
            <person name="Riedel C.U."/>
            <person name="Duerre P."/>
        </authorList>
    </citation>
    <scope>NUCLEOTIDE SEQUENCE</scope>
    <source>
        <strain evidence="5">TS8</strain>
    </source>
</reference>
<keyword evidence="3" id="KW-0949">S-adenosyl-L-methionine</keyword>
<dbReference type="InterPro" id="IPR050210">
    <property type="entry name" value="tRNA_Adenine-N(6)_MTase"/>
</dbReference>
<keyword evidence="2" id="KW-0808">Transferase</keyword>
<dbReference type="PANTHER" id="PTHR47739:SF1">
    <property type="entry name" value="TRNA1(VAL) (ADENINE(37)-N6)-METHYLTRANSFERASE"/>
    <property type="match status" value="1"/>
</dbReference>
<dbReference type="EMBL" id="CP109965">
    <property type="protein sequence ID" value="WAJ69084.1"/>
    <property type="molecule type" value="Genomic_DNA"/>
</dbReference>
<accession>A0ABY7AI01</accession>
<gene>
    <name evidence="5" type="ORF">OLW01_07720</name>
</gene>
<dbReference type="GO" id="GO:0008168">
    <property type="term" value="F:methyltransferase activity"/>
    <property type="evidence" value="ECO:0007669"/>
    <property type="project" value="UniProtKB-KW"/>
</dbReference>
<organism evidence="5 6">
    <name type="scientific">Catenovulum adriaticum</name>
    <dbReference type="NCBI Taxonomy" id="2984846"/>
    <lineage>
        <taxon>Bacteria</taxon>
        <taxon>Pseudomonadati</taxon>
        <taxon>Pseudomonadota</taxon>
        <taxon>Gammaproteobacteria</taxon>
        <taxon>Alteromonadales</taxon>
        <taxon>Alteromonadaceae</taxon>
        <taxon>Catenovulum</taxon>
    </lineage>
</organism>
<evidence type="ECO:0000256" key="1">
    <source>
        <dbReference type="ARBA" id="ARBA00022603"/>
    </source>
</evidence>
<evidence type="ECO:0000259" key="4">
    <source>
        <dbReference type="Pfam" id="PF05175"/>
    </source>
</evidence>
<sequence length="256" mass="29437">MSEFRCKQFCIKQDKAAMKVGTDSLILGAWSQIDKLIDLVDSDKNQPLKDYTLLDIGSGTGLLSLMLAQKTQHAKHRNVIIDAIELDPNGFLQTQSNSMQSPWADRINSLELDFFNLPARQEYDWAIANPPYFQSDNCQNQQRQLARQLQGISWNSWFKQCANVIKEEGILELVIPTDITETLITAAQFNGFILQARLDIKSTPVKPAKRTCLRLKKRLYPTPNIQVQQQTLVIYDSQNQYTPTYKKLLKDFYLKF</sequence>
<evidence type="ECO:0000313" key="6">
    <source>
        <dbReference type="Proteomes" id="UP001163726"/>
    </source>
</evidence>
<dbReference type="PANTHER" id="PTHR47739">
    <property type="entry name" value="TRNA1(VAL) (ADENINE(37)-N6)-METHYLTRANSFERASE"/>
    <property type="match status" value="1"/>
</dbReference>
<evidence type="ECO:0000256" key="2">
    <source>
        <dbReference type="ARBA" id="ARBA00022679"/>
    </source>
</evidence>
<protein>
    <submittedName>
        <fullName evidence="5">Methyltransferase</fullName>
    </submittedName>
</protein>
<keyword evidence="6" id="KW-1185">Reference proteome</keyword>
<dbReference type="GO" id="GO:0032259">
    <property type="term" value="P:methylation"/>
    <property type="evidence" value="ECO:0007669"/>
    <property type="project" value="UniProtKB-KW"/>
</dbReference>
<evidence type="ECO:0000313" key="5">
    <source>
        <dbReference type="EMBL" id="WAJ69084.1"/>
    </source>
</evidence>
<dbReference type="Gene3D" id="3.40.50.150">
    <property type="entry name" value="Vaccinia Virus protein VP39"/>
    <property type="match status" value="1"/>
</dbReference>